<dbReference type="eggNOG" id="ENOG5031GPT">
    <property type="taxonomic scope" value="Bacteria"/>
</dbReference>
<evidence type="ECO:0008006" key="3">
    <source>
        <dbReference type="Google" id="ProtNLM"/>
    </source>
</evidence>
<proteinExistence type="predicted"/>
<accession>X0P7R3</accession>
<dbReference type="AlphaFoldDB" id="X0P7R3"/>
<dbReference type="HOGENOM" id="CLU_135057_0_0_6"/>
<dbReference type="Proteomes" id="UP000030675">
    <property type="component" value="Unassembled WGS sequence"/>
</dbReference>
<organism evidence="1 2">
    <name type="scientific">Photobacterium leiognathi lrivu.4.1</name>
    <dbReference type="NCBI Taxonomy" id="1248232"/>
    <lineage>
        <taxon>Bacteria</taxon>
        <taxon>Pseudomonadati</taxon>
        <taxon>Pseudomonadota</taxon>
        <taxon>Gammaproteobacteria</taxon>
        <taxon>Vibrionales</taxon>
        <taxon>Vibrionaceae</taxon>
        <taxon>Photobacterium</taxon>
    </lineage>
</organism>
<sequence>MSVLKSIVSKDGVITPDCLAKALGIDLDKLASLIGVPHLFLVEPDLISTPQCQIKLNNFAKIMYFIVRWSGSALHACTWYCTEPLAEFGGITAEQLFKQERYDALMHYFAHLRSGGYA</sequence>
<evidence type="ECO:0000313" key="1">
    <source>
        <dbReference type="EMBL" id="GAD28998.1"/>
    </source>
</evidence>
<name>X0P7R3_PHOLE</name>
<protein>
    <recommendedName>
        <fullName evidence="3">Antitoxin Xre/MbcA/ParS-like toxin-binding domain-containing protein</fullName>
    </recommendedName>
</protein>
<reference evidence="2" key="1">
    <citation type="submission" date="2012-12" db="EMBL/GenBank/DDBJ databases">
        <title>Genome Sequence of Photobacterium leiognathi lrivu.4.1.</title>
        <authorList>
            <person name="Urbanczyk H."/>
            <person name="Ogura Y."/>
            <person name="Hayashi T."/>
            <person name="Dunlap P.V."/>
        </authorList>
    </citation>
    <scope>NUCLEOTIDE SEQUENCE [LARGE SCALE GENOMIC DNA]</scope>
    <source>
        <strain evidence="2">lrivu.4.1</strain>
    </source>
</reference>
<dbReference type="RefSeq" id="WP_023931585.1">
    <property type="nucleotide sequence ID" value="NZ_DF196810.1"/>
</dbReference>
<dbReference type="EMBL" id="DF196810">
    <property type="protein sequence ID" value="GAD28998.1"/>
    <property type="molecule type" value="Genomic_DNA"/>
</dbReference>
<evidence type="ECO:0000313" key="2">
    <source>
        <dbReference type="Proteomes" id="UP000030675"/>
    </source>
</evidence>
<gene>
    <name evidence="1" type="ORF">PLEI_0644</name>
</gene>